<dbReference type="InterPro" id="IPR039425">
    <property type="entry name" value="RNA_pol_sigma-70-like"/>
</dbReference>
<evidence type="ECO:0000313" key="9">
    <source>
        <dbReference type="Proteomes" id="UP001416858"/>
    </source>
</evidence>
<evidence type="ECO:0000259" key="6">
    <source>
        <dbReference type="Pfam" id="PF04542"/>
    </source>
</evidence>
<dbReference type="InterPro" id="IPR013324">
    <property type="entry name" value="RNA_pol_sigma_r3/r4-like"/>
</dbReference>
<evidence type="ECO:0000313" key="8">
    <source>
        <dbReference type="EMBL" id="GAA5508625.1"/>
    </source>
</evidence>
<dbReference type="Proteomes" id="UP001416858">
    <property type="component" value="Unassembled WGS sequence"/>
</dbReference>
<evidence type="ECO:0000256" key="5">
    <source>
        <dbReference type="ARBA" id="ARBA00023163"/>
    </source>
</evidence>
<name>A0ABP9VWI4_9BACT</name>
<dbReference type="Pfam" id="PF04542">
    <property type="entry name" value="Sigma70_r2"/>
    <property type="match status" value="1"/>
</dbReference>
<dbReference type="InterPro" id="IPR007627">
    <property type="entry name" value="RNA_pol_sigma70_r2"/>
</dbReference>
<dbReference type="SUPFAM" id="SSF88946">
    <property type="entry name" value="Sigma2 domain of RNA polymerase sigma factors"/>
    <property type="match status" value="1"/>
</dbReference>
<dbReference type="InterPro" id="IPR036388">
    <property type="entry name" value="WH-like_DNA-bd_sf"/>
</dbReference>
<dbReference type="InterPro" id="IPR013325">
    <property type="entry name" value="RNA_pol_sigma_r2"/>
</dbReference>
<dbReference type="CDD" id="cd06171">
    <property type="entry name" value="Sigma70_r4"/>
    <property type="match status" value="1"/>
</dbReference>
<evidence type="ECO:0000256" key="1">
    <source>
        <dbReference type="ARBA" id="ARBA00010641"/>
    </source>
</evidence>
<reference evidence="8 9" key="1">
    <citation type="submission" date="2024-02" db="EMBL/GenBank/DDBJ databases">
        <title>Rhodopirellula caenicola NBRC 110016.</title>
        <authorList>
            <person name="Ichikawa N."/>
            <person name="Katano-Makiyama Y."/>
            <person name="Hidaka K."/>
        </authorList>
    </citation>
    <scope>NUCLEOTIDE SEQUENCE [LARGE SCALE GENOMIC DNA]</scope>
    <source>
        <strain evidence="8 9">NBRC 110016</strain>
    </source>
</reference>
<dbReference type="RefSeq" id="WP_345685399.1">
    <property type="nucleotide sequence ID" value="NZ_BAABRO010000010.1"/>
</dbReference>
<dbReference type="PANTHER" id="PTHR43133">
    <property type="entry name" value="RNA POLYMERASE ECF-TYPE SIGMA FACTO"/>
    <property type="match status" value="1"/>
</dbReference>
<evidence type="ECO:0000256" key="4">
    <source>
        <dbReference type="ARBA" id="ARBA00023125"/>
    </source>
</evidence>
<sequence>MDVLVKNEKRSTTNPAMWVDQYGDNLFRYALSRLRDADAAEEVVQQTFLAGLEHVDQFSGQGSEQGWLLGILKRKIVDLIRARNRTVALNDGESGDSLDRMFDHNGNWRKNTHCTSMQPLDSIDREEFWPILRRCLDGLPTNQADAFTLREMDKLGTQEICKELAISPSNLWVLLHRARLRLANCMKHRWHHDHA</sequence>
<keyword evidence="5" id="KW-0804">Transcription</keyword>
<gene>
    <name evidence="8" type="ORF">Rcae01_04092</name>
</gene>
<dbReference type="Gene3D" id="1.10.10.10">
    <property type="entry name" value="Winged helix-like DNA-binding domain superfamily/Winged helix DNA-binding domain"/>
    <property type="match status" value="1"/>
</dbReference>
<comment type="similarity">
    <text evidence="1">Belongs to the sigma-70 factor family. ECF subfamily.</text>
</comment>
<feature type="domain" description="RNA polymerase sigma factor 70 region 4 type 2" evidence="7">
    <location>
        <begin position="132"/>
        <end position="182"/>
    </location>
</feature>
<dbReference type="PANTHER" id="PTHR43133:SF8">
    <property type="entry name" value="RNA POLYMERASE SIGMA FACTOR HI_1459-RELATED"/>
    <property type="match status" value="1"/>
</dbReference>
<protein>
    <submittedName>
        <fullName evidence="8">Uncharacterized protein</fullName>
    </submittedName>
</protein>
<dbReference type="NCBIfam" id="TIGR02937">
    <property type="entry name" value="sigma70-ECF"/>
    <property type="match status" value="1"/>
</dbReference>
<evidence type="ECO:0000256" key="2">
    <source>
        <dbReference type="ARBA" id="ARBA00023015"/>
    </source>
</evidence>
<dbReference type="InterPro" id="IPR014284">
    <property type="entry name" value="RNA_pol_sigma-70_dom"/>
</dbReference>
<organism evidence="8 9">
    <name type="scientific">Novipirellula caenicola</name>
    <dbReference type="NCBI Taxonomy" id="1536901"/>
    <lineage>
        <taxon>Bacteria</taxon>
        <taxon>Pseudomonadati</taxon>
        <taxon>Planctomycetota</taxon>
        <taxon>Planctomycetia</taxon>
        <taxon>Pirellulales</taxon>
        <taxon>Pirellulaceae</taxon>
        <taxon>Novipirellula</taxon>
    </lineage>
</organism>
<keyword evidence="3" id="KW-0731">Sigma factor</keyword>
<dbReference type="Gene3D" id="1.10.1740.10">
    <property type="match status" value="1"/>
</dbReference>
<proteinExistence type="inferred from homology"/>
<evidence type="ECO:0000259" key="7">
    <source>
        <dbReference type="Pfam" id="PF08281"/>
    </source>
</evidence>
<keyword evidence="9" id="KW-1185">Reference proteome</keyword>
<dbReference type="InterPro" id="IPR014289">
    <property type="entry name" value="RNA_pol_sigma-24-rel"/>
</dbReference>
<keyword evidence="2" id="KW-0805">Transcription regulation</keyword>
<accession>A0ABP9VWI4</accession>
<dbReference type="InterPro" id="IPR013249">
    <property type="entry name" value="RNA_pol_sigma70_r4_t2"/>
</dbReference>
<keyword evidence="4" id="KW-0238">DNA-binding</keyword>
<dbReference type="EMBL" id="BAABRO010000010">
    <property type="protein sequence ID" value="GAA5508625.1"/>
    <property type="molecule type" value="Genomic_DNA"/>
</dbReference>
<dbReference type="NCBIfam" id="TIGR02943">
    <property type="entry name" value="Sig70_famx1"/>
    <property type="match status" value="1"/>
</dbReference>
<evidence type="ECO:0000256" key="3">
    <source>
        <dbReference type="ARBA" id="ARBA00023082"/>
    </source>
</evidence>
<dbReference type="Pfam" id="PF08281">
    <property type="entry name" value="Sigma70_r4_2"/>
    <property type="match status" value="1"/>
</dbReference>
<comment type="caution">
    <text evidence="8">The sequence shown here is derived from an EMBL/GenBank/DDBJ whole genome shotgun (WGS) entry which is preliminary data.</text>
</comment>
<dbReference type="SUPFAM" id="SSF88659">
    <property type="entry name" value="Sigma3 and sigma4 domains of RNA polymerase sigma factors"/>
    <property type="match status" value="1"/>
</dbReference>
<feature type="domain" description="RNA polymerase sigma-70 region 2" evidence="6">
    <location>
        <begin position="19"/>
        <end position="86"/>
    </location>
</feature>